<dbReference type="InterPro" id="IPR036582">
    <property type="entry name" value="Mao_N_sf"/>
</dbReference>
<evidence type="ECO:0000313" key="3">
    <source>
        <dbReference type="EMBL" id="SHK70588.1"/>
    </source>
</evidence>
<dbReference type="OrthoDB" id="1684927at2"/>
<evidence type="ECO:0000259" key="2">
    <source>
        <dbReference type="Pfam" id="PF07833"/>
    </source>
</evidence>
<keyword evidence="4" id="KW-1185">Reference proteome</keyword>
<name>A0A1M6UN41_9FIRM</name>
<dbReference type="STRING" id="1121421.SAMN02745123_02831"/>
<evidence type="ECO:0000313" key="4">
    <source>
        <dbReference type="Proteomes" id="UP000183997"/>
    </source>
</evidence>
<accession>A0A1M6UN41</accession>
<reference evidence="4" key="1">
    <citation type="submission" date="2016-11" db="EMBL/GenBank/DDBJ databases">
        <authorList>
            <person name="Varghese N."/>
            <person name="Submissions S."/>
        </authorList>
    </citation>
    <scope>NUCLEOTIDE SEQUENCE [LARGE SCALE GENOMIC DNA]</scope>
    <source>
        <strain evidence="4">DSM 10349</strain>
    </source>
</reference>
<keyword evidence="1" id="KW-0732">Signal</keyword>
<feature type="signal peptide" evidence="1">
    <location>
        <begin position="1"/>
        <end position="25"/>
    </location>
</feature>
<dbReference type="Proteomes" id="UP000183997">
    <property type="component" value="Unassembled WGS sequence"/>
</dbReference>
<proteinExistence type="predicted"/>
<dbReference type="InterPro" id="IPR012854">
    <property type="entry name" value="Cu_amine_oxidase-like_N"/>
</dbReference>
<dbReference type="SUPFAM" id="SSF55383">
    <property type="entry name" value="Copper amine oxidase, domain N"/>
    <property type="match status" value="1"/>
</dbReference>
<feature type="domain" description="Copper amine oxidase-like N-terminal" evidence="2">
    <location>
        <begin position="231"/>
        <end position="326"/>
    </location>
</feature>
<sequence>MNLKNVLAGFLSVAILSTTSVTAFAATTGDLQITNDIASTEVSAKQSYFNSFTGTVKEIRESENVKGSKFITVESEGGSTANIVVSNETYVVNNAEIIVGSVITGFYDANAPMLMIFPPQYNAKVVAVENKEQNVKVDVFDKDLVSADHSLKLNINEDTKIALEDGTVFDGELANRKLVVIYGVTTKSIPAQTNPTQIVVLYEKAVPPIHNVTDEEKASLVGDVSTKEIIVNNKKIEAPAAYTNNQGTVMVPLRVISEALGFDVTWSDESQSIMLGQGISLTPGKDNYVYMKTSPIQLGTAPELVEGTTFVPLSFFKEVTRMNNAYVFESQIVIDNGTPMQ</sequence>
<protein>
    <submittedName>
        <fullName evidence="3">Copper amine oxidase N-terminal domain-containing protein</fullName>
    </submittedName>
</protein>
<dbReference type="Gene3D" id="3.30.457.10">
    <property type="entry name" value="Copper amine oxidase-like, N-terminal domain"/>
    <property type="match status" value="1"/>
</dbReference>
<feature type="chain" id="PRO_5009921399" evidence="1">
    <location>
        <begin position="26"/>
        <end position="341"/>
    </location>
</feature>
<dbReference type="Pfam" id="PF07833">
    <property type="entry name" value="Cu_amine_oxidN1"/>
    <property type="match status" value="1"/>
</dbReference>
<dbReference type="AlphaFoldDB" id="A0A1M6UN41"/>
<dbReference type="EMBL" id="FRAR01000021">
    <property type="protein sequence ID" value="SHK70588.1"/>
    <property type="molecule type" value="Genomic_DNA"/>
</dbReference>
<evidence type="ECO:0000256" key="1">
    <source>
        <dbReference type="SAM" id="SignalP"/>
    </source>
</evidence>
<gene>
    <name evidence="3" type="ORF">SAMN02745123_02831</name>
</gene>
<organism evidence="3 4">
    <name type="scientific">Desulforamulus aeronauticus DSM 10349</name>
    <dbReference type="NCBI Taxonomy" id="1121421"/>
    <lineage>
        <taxon>Bacteria</taxon>
        <taxon>Bacillati</taxon>
        <taxon>Bacillota</taxon>
        <taxon>Clostridia</taxon>
        <taxon>Eubacteriales</taxon>
        <taxon>Peptococcaceae</taxon>
        <taxon>Desulforamulus</taxon>
    </lineage>
</organism>
<dbReference type="RefSeq" id="WP_072915580.1">
    <property type="nucleotide sequence ID" value="NZ_FRAR01000021.1"/>
</dbReference>